<reference evidence="2 3" key="1">
    <citation type="submission" date="2019-11" db="EMBL/GenBank/DDBJ databases">
        <authorList>
            <person name="Jiang L.-Q."/>
        </authorList>
    </citation>
    <scope>NUCLEOTIDE SEQUENCE [LARGE SCALE GENOMIC DNA]</scope>
    <source>
        <strain evidence="2 3">YIM 132087</strain>
    </source>
</reference>
<dbReference type="AlphaFoldDB" id="A0A7K1FVT9"/>
<gene>
    <name evidence="2" type="ORF">GIS00_25715</name>
</gene>
<evidence type="ECO:0000313" key="3">
    <source>
        <dbReference type="Proteomes" id="UP000460221"/>
    </source>
</evidence>
<feature type="region of interest" description="Disordered" evidence="1">
    <location>
        <begin position="20"/>
        <end position="67"/>
    </location>
</feature>
<dbReference type="EMBL" id="WLYK01000018">
    <property type="protein sequence ID" value="MTD17333.1"/>
    <property type="molecule type" value="Genomic_DNA"/>
</dbReference>
<feature type="compositionally biased region" description="Basic and acidic residues" evidence="1">
    <location>
        <begin position="48"/>
        <end position="67"/>
    </location>
</feature>
<evidence type="ECO:0008006" key="4">
    <source>
        <dbReference type="Google" id="ProtNLM"/>
    </source>
</evidence>
<organism evidence="2 3">
    <name type="scientific">Nakamurella alba</name>
    <dbReference type="NCBI Taxonomy" id="2665158"/>
    <lineage>
        <taxon>Bacteria</taxon>
        <taxon>Bacillati</taxon>
        <taxon>Actinomycetota</taxon>
        <taxon>Actinomycetes</taxon>
        <taxon>Nakamurellales</taxon>
        <taxon>Nakamurellaceae</taxon>
        <taxon>Nakamurella</taxon>
    </lineage>
</organism>
<name>A0A7K1FVT9_9ACTN</name>
<accession>A0A7K1FVT9</accession>
<keyword evidence="3" id="KW-1185">Reference proteome</keyword>
<proteinExistence type="predicted"/>
<dbReference type="RefSeq" id="WP_154771325.1">
    <property type="nucleotide sequence ID" value="NZ_WLYK01000018.1"/>
</dbReference>
<comment type="caution">
    <text evidence="2">The sequence shown here is derived from an EMBL/GenBank/DDBJ whole genome shotgun (WGS) entry which is preliminary data.</text>
</comment>
<feature type="compositionally biased region" description="Basic and acidic residues" evidence="1">
    <location>
        <begin position="24"/>
        <end position="40"/>
    </location>
</feature>
<dbReference type="Proteomes" id="UP000460221">
    <property type="component" value="Unassembled WGS sequence"/>
</dbReference>
<sequence>MGDEIGRNTKYYFNISTGQVEEEGQSKAKDLLGPFPDRESAANALQTIHDREDRKNAEDRAWADGDD</sequence>
<evidence type="ECO:0000256" key="1">
    <source>
        <dbReference type="SAM" id="MobiDB-lite"/>
    </source>
</evidence>
<evidence type="ECO:0000313" key="2">
    <source>
        <dbReference type="EMBL" id="MTD17333.1"/>
    </source>
</evidence>
<protein>
    <recommendedName>
        <fullName evidence="4">SPOR domain-containing protein</fullName>
    </recommendedName>
</protein>